<evidence type="ECO:0000313" key="5">
    <source>
        <dbReference type="Proteomes" id="UP000001307"/>
    </source>
</evidence>
<dbReference type="InterPro" id="IPR023795">
    <property type="entry name" value="Serpin_CS"/>
</dbReference>
<evidence type="ECO:0000256" key="1">
    <source>
        <dbReference type="ARBA" id="ARBA00009500"/>
    </source>
</evidence>
<dbReference type="MEROPS" id="I04.075"/>
<accession>E4XTN6</accession>
<proteinExistence type="inferred from homology"/>
<keyword evidence="5" id="KW-1185">Reference proteome</keyword>
<evidence type="ECO:0000256" key="2">
    <source>
        <dbReference type="RuleBase" id="RU000411"/>
    </source>
</evidence>
<dbReference type="PANTHER" id="PTHR11461:SF211">
    <property type="entry name" value="GH10112P-RELATED"/>
    <property type="match status" value="1"/>
</dbReference>
<dbReference type="SMART" id="SM00093">
    <property type="entry name" value="SERPIN"/>
    <property type="match status" value="1"/>
</dbReference>
<comment type="similarity">
    <text evidence="1 2">Belongs to the serpin family.</text>
</comment>
<dbReference type="InterPro" id="IPR023796">
    <property type="entry name" value="Serpin_dom"/>
</dbReference>
<dbReference type="Gene3D" id="3.30.497.10">
    <property type="entry name" value="Antithrombin, subunit I, domain 2"/>
    <property type="match status" value="1"/>
</dbReference>
<dbReference type="CDD" id="cd00172">
    <property type="entry name" value="serpin"/>
    <property type="match status" value="1"/>
</dbReference>
<sequence>MKISSAFFGLAIADQEFLNAKDSVRSVGWKFLFGNAKSAKENTVVSPLSIVSALYMLASGSAGNAKSEIEAALNVTGNENYIEDYSYLLTALRNNPNSDFEEENAQYTLEICNGAFYQTKFQDGDVAVFAEGLHSNFIDNVGDIRGLDFSSPVSATDEINSWVAEKTHGKISSIFDEPLDSSTLLVLANSLFYKAEWKSAFEKEKSEQIWLGEDGISNDVDFVYQTARFNHAKNICINNPCDARNDLRLNVAEIPMVGKQKNGKDTNHFTMNIWYIAPKQGPKMRKQKRISKANDDLVREIIHARSADYRQKIPDKEYLRLMIPKFSVSTSLDMKSQLMKIGIKQVFEGGADFSPIFGKMENLDVVVKSVNHKVQFDVDENGIEGSAATAMALAFRSGIPAKRLDINSPFYFSVTNREYEIGLDDDRKSGNVPIFVGKISSF</sequence>
<dbReference type="SUPFAM" id="SSF56574">
    <property type="entry name" value="Serpins"/>
    <property type="match status" value="1"/>
</dbReference>
<dbReference type="InterPro" id="IPR000215">
    <property type="entry name" value="Serpin_fam"/>
</dbReference>
<dbReference type="PANTHER" id="PTHR11461">
    <property type="entry name" value="SERINE PROTEASE INHIBITOR, SERPIN"/>
    <property type="match status" value="1"/>
</dbReference>
<dbReference type="Proteomes" id="UP000001307">
    <property type="component" value="Unassembled WGS sequence"/>
</dbReference>
<dbReference type="InterPro" id="IPR042185">
    <property type="entry name" value="Serpin_sf_2"/>
</dbReference>
<dbReference type="InterPro" id="IPR036186">
    <property type="entry name" value="Serpin_sf"/>
</dbReference>
<dbReference type="PROSITE" id="PS00284">
    <property type="entry name" value="SERPIN"/>
    <property type="match status" value="1"/>
</dbReference>
<name>E4XTN6_OIKDI</name>
<dbReference type="Gene3D" id="2.30.39.10">
    <property type="entry name" value="Alpha-1-antitrypsin, domain 1"/>
    <property type="match status" value="1"/>
</dbReference>
<dbReference type="EMBL" id="FN653159">
    <property type="protein sequence ID" value="CBY13098.1"/>
    <property type="molecule type" value="Genomic_DNA"/>
</dbReference>
<evidence type="ECO:0000259" key="3">
    <source>
        <dbReference type="SMART" id="SM00093"/>
    </source>
</evidence>
<evidence type="ECO:0000313" key="4">
    <source>
        <dbReference type="EMBL" id="CBY13098.1"/>
    </source>
</evidence>
<gene>
    <name evidence="4" type="ORF">GSOID_T00003843001</name>
</gene>
<dbReference type="GO" id="GO:0005615">
    <property type="term" value="C:extracellular space"/>
    <property type="evidence" value="ECO:0007669"/>
    <property type="project" value="InterPro"/>
</dbReference>
<organism evidence="4">
    <name type="scientific">Oikopleura dioica</name>
    <name type="common">Tunicate</name>
    <dbReference type="NCBI Taxonomy" id="34765"/>
    <lineage>
        <taxon>Eukaryota</taxon>
        <taxon>Metazoa</taxon>
        <taxon>Chordata</taxon>
        <taxon>Tunicata</taxon>
        <taxon>Appendicularia</taxon>
        <taxon>Copelata</taxon>
        <taxon>Oikopleuridae</taxon>
        <taxon>Oikopleura</taxon>
    </lineage>
</organism>
<feature type="domain" description="Serpin" evidence="3">
    <location>
        <begin position="32"/>
        <end position="442"/>
    </location>
</feature>
<dbReference type="Pfam" id="PF00079">
    <property type="entry name" value="Serpin"/>
    <property type="match status" value="1"/>
</dbReference>
<dbReference type="OrthoDB" id="671595at2759"/>
<protein>
    <recommendedName>
        <fullName evidence="3">Serpin domain-containing protein</fullName>
    </recommendedName>
</protein>
<reference evidence="4" key="1">
    <citation type="journal article" date="2010" name="Science">
        <title>Plasticity of animal genome architecture unmasked by rapid evolution of a pelagic tunicate.</title>
        <authorList>
            <person name="Denoeud F."/>
            <person name="Henriet S."/>
            <person name="Mungpakdee S."/>
            <person name="Aury J.M."/>
            <person name="Da Silva C."/>
            <person name="Brinkmann H."/>
            <person name="Mikhaleva J."/>
            <person name="Olsen L.C."/>
            <person name="Jubin C."/>
            <person name="Canestro C."/>
            <person name="Bouquet J.M."/>
            <person name="Danks G."/>
            <person name="Poulain J."/>
            <person name="Campsteijn C."/>
            <person name="Adamski M."/>
            <person name="Cross I."/>
            <person name="Yadetie F."/>
            <person name="Muffato M."/>
            <person name="Louis A."/>
            <person name="Butcher S."/>
            <person name="Tsagkogeorga G."/>
            <person name="Konrad A."/>
            <person name="Singh S."/>
            <person name="Jensen M.F."/>
            <person name="Cong E.H."/>
            <person name="Eikeseth-Otteraa H."/>
            <person name="Noel B."/>
            <person name="Anthouard V."/>
            <person name="Porcel B.M."/>
            <person name="Kachouri-Lafond R."/>
            <person name="Nishino A."/>
            <person name="Ugolini M."/>
            <person name="Chourrout P."/>
            <person name="Nishida H."/>
            <person name="Aasland R."/>
            <person name="Huzurbazar S."/>
            <person name="Westhof E."/>
            <person name="Delsuc F."/>
            <person name="Lehrach H."/>
            <person name="Reinhardt R."/>
            <person name="Weissenbach J."/>
            <person name="Roy S.W."/>
            <person name="Artiguenave F."/>
            <person name="Postlethwait J.H."/>
            <person name="Manak J.R."/>
            <person name="Thompson E.M."/>
            <person name="Jaillon O."/>
            <person name="Du Pasquier L."/>
            <person name="Boudinot P."/>
            <person name="Liberles D.A."/>
            <person name="Volff J.N."/>
            <person name="Philippe H."/>
            <person name="Lenhard B."/>
            <person name="Roest Crollius H."/>
            <person name="Wincker P."/>
            <person name="Chourrout D."/>
        </authorList>
    </citation>
    <scope>NUCLEOTIDE SEQUENCE [LARGE SCALE GENOMIC DNA]</scope>
</reference>
<dbReference type="AlphaFoldDB" id="E4XTN6"/>
<dbReference type="GO" id="GO:0004867">
    <property type="term" value="F:serine-type endopeptidase inhibitor activity"/>
    <property type="evidence" value="ECO:0007669"/>
    <property type="project" value="InterPro"/>
</dbReference>
<dbReference type="InterPro" id="IPR042178">
    <property type="entry name" value="Serpin_sf_1"/>
</dbReference>
<dbReference type="InParanoid" id="E4XTN6"/>